<dbReference type="FunFam" id="4.10.1110.10:FF:000004">
    <property type="entry name" value="AN1-type zinc finger protein 2B isoform X1"/>
    <property type="match status" value="1"/>
</dbReference>
<dbReference type="KEGG" id="bgt:106054566"/>
<name>A0A2C9LW62_BIOGL</name>
<proteinExistence type="predicted"/>
<feature type="region of interest" description="Disordered" evidence="6">
    <location>
        <begin position="246"/>
        <end position="275"/>
    </location>
</feature>
<evidence type="ECO:0000256" key="6">
    <source>
        <dbReference type="SAM" id="MobiDB-lite"/>
    </source>
</evidence>
<dbReference type="Gene3D" id="4.10.1110.10">
    <property type="entry name" value="AN1-like Zinc finger"/>
    <property type="match status" value="2"/>
</dbReference>
<feature type="domain" description="AN1-type" evidence="7">
    <location>
        <begin position="4"/>
        <end position="52"/>
    </location>
</feature>
<dbReference type="InterPro" id="IPR003903">
    <property type="entry name" value="UIM_dom"/>
</dbReference>
<dbReference type="Proteomes" id="UP000076420">
    <property type="component" value="Unassembled WGS sequence"/>
</dbReference>
<dbReference type="GO" id="GO:0005783">
    <property type="term" value="C:endoplasmic reticulum"/>
    <property type="evidence" value="ECO:0007669"/>
    <property type="project" value="TreeGrafter"/>
</dbReference>
<feature type="compositionally biased region" description="Polar residues" evidence="6">
    <location>
        <begin position="186"/>
        <end position="202"/>
    </location>
</feature>
<organism evidence="8 9">
    <name type="scientific">Biomphalaria glabrata</name>
    <name type="common">Bloodfluke planorb</name>
    <name type="synonym">Freshwater snail</name>
    <dbReference type="NCBI Taxonomy" id="6526"/>
    <lineage>
        <taxon>Eukaryota</taxon>
        <taxon>Metazoa</taxon>
        <taxon>Spiralia</taxon>
        <taxon>Lophotrochozoa</taxon>
        <taxon>Mollusca</taxon>
        <taxon>Gastropoda</taxon>
        <taxon>Heterobranchia</taxon>
        <taxon>Euthyneura</taxon>
        <taxon>Panpulmonata</taxon>
        <taxon>Hygrophila</taxon>
        <taxon>Lymnaeoidea</taxon>
        <taxon>Planorbidae</taxon>
        <taxon>Biomphalaria</taxon>
    </lineage>
</organism>
<dbReference type="PANTHER" id="PTHR14677">
    <property type="entry name" value="ARSENITE INDUCUBLE RNA ASSOCIATED PROTEIN AIP-1-RELATED"/>
    <property type="match status" value="1"/>
</dbReference>
<evidence type="ECO:0000256" key="5">
    <source>
        <dbReference type="PROSITE-ProRule" id="PRU00449"/>
    </source>
</evidence>
<dbReference type="PANTHER" id="PTHR14677:SF20">
    <property type="entry name" value="ZINC FINGER AN1-TYPE CONTAINING 2A-RELATED"/>
    <property type="match status" value="1"/>
</dbReference>
<reference evidence="8" key="1">
    <citation type="submission" date="2020-05" db="UniProtKB">
        <authorList>
            <consortium name="EnsemblMetazoa"/>
        </authorList>
    </citation>
    <scope>IDENTIFICATION</scope>
    <source>
        <strain evidence="8">BB02</strain>
    </source>
</reference>
<dbReference type="OrthoDB" id="431929at2759"/>
<dbReference type="InterPro" id="IPR035896">
    <property type="entry name" value="AN1-like_Znf"/>
</dbReference>
<dbReference type="RefSeq" id="XP_013065938.2">
    <property type="nucleotide sequence ID" value="XM_013210484.2"/>
</dbReference>
<dbReference type="EnsemblMetazoa" id="BGLB035676-RA">
    <property type="protein sequence ID" value="BGLB035676-PA"/>
    <property type="gene ID" value="BGLB035676"/>
</dbReference>
<dbReference type="Pfam" id="PF25403">
    <property type="entry name" value="zf-C2H2_ZFAND2"/>
    <property type="match status" value="1"/>
</dbReference>
<dbReference type="Pfam" id="PF02809">
    <property type="entry name" value="UIM"/>
    <property type="match status" value="2"/>
</dbReference>
<dbReference type="InterPro" id="IPR000058">
    <property type="entry name" value="Znf_AN1"/>
</dbReference>
<keyword evidence="2" id="KW-0677">Repeat</keyword>
<dbReference type="VEuPathDB" id="VectorBase:BGLB035676"/>
<dbReference type="GO" id="GO:0045047">
    <property type="term" value="P:protein targeting to ER"/>
    <property type="evidence" value="ECO:0007669"/>
    <property type="project" value="TreeGrafter"/>
</dbReference>
<dbReference type="FunFam" id="4.10.1110.10:FF:000003">
    <property type="entry name" value="AN1-type zinc finger protein 2B isoform X1"/>
    <property type="match status" value="1"/>
</dbReference>
<dbReference type="AlphaFoldDB" id="A0A2C9LW62"/>
<dbReference type="InterPro" id="IPR057357">
    <property type="entry name" value="Znf-C2H2_ZFAND2A/B"/>
</dbReference>
<keyword evidence="3 5" id="KW-0863">Zinc-finger</keyword>
<evidence type="ECO:0000256" key="1">
    <source>
        <dbReference type="ARBA" id="ARBA00022723"/>
    </source>
</evidence>
<dbReference type="SMART" id="SM00154">
    <property type="entry name" value="ZnF_AN1"/>
    <property type="match status" value="2"/>
</dbReference>
<dbReference type="GO" id="GO:0008270">
    <property type="term" value="F:zinc ion binding"/>
    <property type="evidence" value="ECO:0007669"/>
    <property type="project" value="UniProtKB-KW"/>
</dbReference>
<evidence type="ECO:0000313" key="8">
    <source>
        <dbReference type="EnsemblMetazoa" id="BGLB035676-PA"/>
    </source>
</evidence>
<dbReference type="STRING" id="6526.A0A2C9LW62"/>
<keyword evidence="4" id="KW-0862">Zinc</keyword>
<evidence type="ECO:0000256" key="4">
    <source>
        <dbReference type="ARBA" id="ARBA00022833"/>
    </source>
</evidence>
<accession>A0A2C9LW62</accession>
<gene>
    <name evidence="8" type="primary">106054566</name>
</gene>
<dbReference type="Pfam" id="PF01428">
    <property type="entry name" value="zf-AN1"/>
    <property type="match status" value="2"/>
</dbReference>
<feature type="compositionally biased region" description="Polar residues" evidence="6">
    <location>
        <begin position="155"/>
        <end position="170"/>
    </location>
</feature>
<feature type="compositionally biased region" description="Low complexity" evidence="6">
    <location>
        <begin position="246"/>
        <end position="268"/>
    </location>
</feature>
<dbReference type="PROSITE" id="PS51039">
    <property type="entry name" value="ZF_AN1"/>
    <property type="match status" value="2"/>
</dbReference>
<evidence type="ECO:0000313" key="9">
    <source>
        <dbReference type="Proteomes" id="UP000076420"/>
    </source>
</evidence>
<feature type="region of interest" description="Disordered" evidence="6">
    <location>
        <begin position="155"/>
        <end position="204"/>
    </location>
</feature>
<evidence type="ECO:0000256" key="3">
    <source>
        <dbReference type="ARBA" id="ARBA00022771"/>
    </source>
</evidence>
<feature type="domain" description="AN1-type" evidence="7">
    <location>
        <begin position="94"/>
        <end position="142"/>
    </location>
</feature>
<evidence type="ECO:0000259" key="7">
    <source>
        <dbReference type="PROSITE" id="PS51039"/>
    </source>
</evidence>
<evidence type="ECO:0000256" key="2">
    <source>
        <dbReference type="ARBA" id="ARBA00022737"/>
    </source>
</evidence>
<keyword evidence="1" id="KW-0479">Metal-binding</keyword>
<dbReference type="VEuPathDB" id="VectorBase:BGLAX_051634"/>
<sequence>MELPNLGEHCKEPSCKQLDFLPMKCDACSQIFCRDHITYANHSCPDAYKKDNQIPVCPLCNLPCPLKKGELPDVVVGRHIESDCQSDPAKERRKVYTNKCSKKGCKQKELIPVKCETCRLNFCLRHRHEQDHDCQGFQGSGRTVNNAGAAAILRSQQASGSSPKKFQTIPSSSQSGQSKGSSNNSRQPSTVQANVSSVQGSMSEDEALARAIQLSMNSSLSGNAELTRNMTDQEREDFLLAQALAASEQESLSQQQRQPQSRTRTETSVNKCMLQ</sequence>
<feature type="compositionally biased region" description="Low complexity" evidence="6">
    <location>
        <begin position="171"/>
        <end position="185"/>
    </location>
</feature>
<dbReference type="SUPFAM" id="SSF118310">
    <property type="entry name" value="AN1-like Zinc finger"/>
    <property type="match status" value="2"/>
</dbReference>
<protein>
    <recommendedName>
        <fullName evidence="7">AN1-type domain-containing protein</fullName>
    </recommendedName>
</protein>
<dbReference type="GO" id="GO:0043161">
    <property type="term" value="P:proteasome-mediated ubiquitin-dependent protein catabolic process"/>
    <property type="evidence" value="ECO:0007669"/>
    <property type="project" value="TreeGrafter"/>
</dbReference>